<dbReference type="Proteomes" id="UP000215027">
    <property type="component" value="Chromosome I"/>
</dbReference>
<dbReference type="KEGG" id="pbf:CFX0092_A2369"/>
<organism evidence="1 2">
    <name type="scientific">Candidatus Promineifilum breve</name>
    <dbReference type="NCBI Taxonomy" id="1806508"/>
    <lineage>
        <taxon>Bacteria</taxon>
        <taxon>Bacillati</taxon>
        <taxon>Chloroflexota</taxon>
        <taxon>Ardenticatenia</taxon>
        <taxon>Candidatus Promineifilales</taxon>
        <taxon>Candidatus Promineifilaceae</taxon>
        <taxon>Candidatus Promineifilum</taxon>
    </lineage>
</organism>
<keyword evidence="2" id="KW-1185">Reference proteome</keyword>
<dbReference type="EMBL" id="LN890655">
    <property type="protein sequence ID" value="CUS04247.2"/>
    <property type="molecule type" value="Genomic_DNA"/>
</dbReference>
<evidence type="ECO:0000313" key="1">
    <source>
        <dbReference type="EMBL" id="CUS04247.2"/>
    </source>
</evidence>
<name>A0A161K3A7_9CHLR</name>
<sequence length="90" mass="9953">MASAHIRINGTGTRHNQELRRFVDNLRSVRNDAQRLKDVFDQAALGGDWPALALLLDVTETEAETIYNLLGSVKGELEASFISQMLGRLG</sequence>
<protein>
    <submittedName>
        <fullName evidence="1">Uncharacterized protein</fullName>
    </submittedName>
</protein>
<reference evidence="1" key="1">
    <citation type="submission" date="2016-01" db="EMBL/GenBank/DDBJ databases">
        <authorList>
            <person name="Mcilroy J.S."/>
            <person name="Karst M S."/>
            <person name="Albertsen M."/>
        </authorList>
    </citation>
    <scope>NUCLEOTIDE SEQUENCE</scope>
    <source>
        <strain evidence="1">Cfx-K</strain>
    </source>
</reference>
<dbReference type="RefSeq" id="WP_095043625.1">
    <property type="nucleotide sequence ID" value="NZ_LN890655.1"/>
</dbReference>
<proteinExistence type="predicted"/>
<dbReference type="AlphaFoldDB" id="A0A161K3A7"/>
<gene>
    <name evidence="1" type="ORF">CFX0092_A2369</name>
</gene>
<evidence type="ECO:0000313" key="2">
    <source>
        <dbReference type="Proteomes" id="UP000215027"/>
    </source>
</evidence>
<accession>A0A161K3A7</accession>